<comment type="subunit">
    <text evidence="4">Part of the 50S ribosomal subunit.</text>
</comment>
<accession>I0IMV6</accession>
<dbReference type="Proteomes" id="UP000007382">
    <property type="component" value="Chromosome"/>
</dbReference>
<feature type="compositionally biased region" description="Basic residues" evidence="5">
    <location>
        <begin position="30"/>
        <end position="39"/>
    </location>
</feature>
<name>I0IMV6_LEPFC</name>
<evidence type="ECO:0000313" key="7">
    <source>
        <dbReference type="EMBL" id="BAM06605.1"/>
    </source>
</evidence>
<proteinExistence type="inferred from homology"/>
<dbReference type="AlphaFoldDB" id="I0IMV6"/>
<dbReference type="EMBL" id="AP012342">
    <property type="protein sequence ID" value="BAM06605.1"/>
    <property type="molecule type" value="Genomic_DNA"/>
</dbReference>
<dbReference type="Pfam" id="PF00828">
    <property type="entry name" value="Ribosomal_L27A"/>
    <property type="match status" value="1"/>
</dbReference>
<dbReference type="RefSeq" id="WP_014449096.1">
    <property type="nucleotide sequence ID" value="NC_017094.1"/>
</dbReference>
<feature type="domain" description="Large ribosomal subunit protein uL15/eL18" evidence="6">
    <location>
        <begin position="78"/>
        <end position="145"/>
    </location>
</feature>
<comment type="similarity">
    <text evidence="1 4">Belongs to the universal ribosomal protein uL15 family.</text>
</comment>
<dbReference type="STRING" id="1162668.LFE_0901"/>
<evidence type="ECO:0000313" key="8">
    <source>
        <dbReference type="Proteomes" id="UP000007382"/>
    </source>
</evidence>
<evidence type="ECO:0000256" key="1">
    <source>
        <dbReference type="ARBA" id="ARBA00007320"/>
    </source>
</evidence>
<reference evidence="8" key="2">
    <citation type="submission" date="2012-03" db="EMBL/GenBank/DDBJ databases">
        <title>The complete genome sequence of the pioneer microbe on fresh volcanic deposit, Leptospirillum ferrooxidans strain C2-3.</title>
        <authorList>
            <person name="Fujimura R."/>
            <person name="Sato Y."/>
            <person name="Nishizawa T."/>
            <person name="Nanba K."/>
            <person name="Oshima K."/>
            <person name="Hattori M."/>
            <person name="Kamijo T."/>
            <person name="Ohta H."/>
        </authorList>
    </citation>
    <scope>NUCLEOTIDE SEQUENCE [LARGE SCALE GENOMIC DNA]</scope>
    <source>
        <strain evidence="8">C2-3</strain>
    </source>
</reference>
<reference evidence="7 8" key="1">
    <citation type="journal article" date="2012" name="J. Bacteriol.">
        <title>Complete Genome Sequence of Leptospirillum ferrooxidans Strain C2-3, Isolated from a Fresh Volcanic Ash Deposit on the Island of Miyake, Japan.</title>
        <authorList>
            <person name="Fujimura R."/>
            <person name="Sato Y."/>
            <person name="Nishizawa T."/>
            <person name="Oshima K."/>
            <person name="Kim S.-W."/>
            <person name="Hattori M."/>
            <person name="Kamijo T."/>
            <person name="Ohta H."/>
        </authorList>
    </citation>
    <scope>NUCLEOTIDE SEQUENCE [LARGE SCALE GENOMIC DNA]</scope>
    <source>
        <strain evidence="7 8">C2-3</strain>
    </source>
</reference>
<keyword evidence="8" id="KW-1185">Reference proteome</keyword>
<evidence type="ECO:0000256" key="3">
    <source>
        <dbReference type="ARBA" id="ARBA00023274"/>
    </source>
</evidence>
<dbReference type="InterPro" id="IPR036227">
    <property type="entry name" value="Ribosomal_uL15/eL18_sf"/>
</dbReference>
<dbReference type="eggNOG" id="COG0200">
    <property type="taxonomic scope" value="Bacteria"/>
</dbReference>
<feature type="region of interest" description="Disordered" evidence="5">
    <location>
        <begin position="1"/>
        <end position="54"/>
    </location>
</feature>
<dbReference type="InterPro" id="IPR005749">
    <property type="entry name" value="Ribosomal_uL15_bac-type"/>
</dbReference>
<gene>
    <name evidence="4" type="primary">rplO</name>
    <name evidence="7" type="ordered locus">LFE_0901</name>
</gene>
<evidence type="ECO:0000256" key="4">
    <source>
        <dbReference type="HAMAP-Rule" id="MF_01341"/>
    </source>
</evidence>
<comment type="function">
    <text evidence="4">Binds to the 23S rRNA.</text>
</comment>
<dbReference type="InterPro" id="IPR030878">
    <property type="entry name" value="Ribosomal_uL15"/>
</dbReference>
<organism evidence="7 8">
    <name type="scientific">Leptospirillum ferrooxidans (strain C2-3)</name>
    <dbReference type="NCBI Taxonomy" id="1162668"/>
    <lineage>
        <taxon>Bacteria</taxon>
        <taxon>Pseudomonadati</taxon>
        <taxon>Nitrospirota</taxon>
        <taxon>Nitrospiria</taxon>
        <taxon>Nitrospirales</taxon>
        <taxon>Nitrospiraceae</taxon>
        <taxon>Leptospirillum</taxon>
    </lineage>
</organism>
<dbReference type="SUPFAM" id="SSF52080">
    <property type="entry name" value="Ribosomal proteins L15p and L18e"/>
    <property type="match status" value="1"/>
</dbReference>
<evidence type="ECO:0000259" key="6">
    <source>
        <dbReference type="Pfam" id="PF00828"/>
    </source>
</evidence>
<dbReference type="GO" id="GO:0022625">
    <property type="term" value="C:cytosolic large ribosomal subunit"/>
    <property type="evidence" value="ECO:0007669"/>
    <property type="project" value="TreeGrafter"/>
</dbReference>
<keyword evidence="4" id="KW-0699">rRNA-binding</keyword>
<dbReference type="HOGENOM" id="CLU_055188_4_2_0"/>
<dbReference type="PANTHER" id="PTHR12934:SF11">
    <property type="entry name" value="LARGE RIBOSOMAL SUBUNIT PROTEIN UL15M"/>
    <property type="match status" value="1"/>
</dbReference>
<dbReference type="GO" id="GO:0006412">
    <property type="term" value="P:translation"/>
    <property type="evidence" value="ECO:0007669"/>
    <property type="project" value="UniProtKB-UniRule"/>
</dbReference>
<dbReference type="GO" id="GO:0019843">
    <property type="term" value="F:rRNA binding"/>
    <property type="evidence" value="ECO:0007669"/>
    <property type="project" value="UniProtKB-UniRule"/>
</dbReference>
<sequence length="151" mass="16305">MKIHDLSPAPGSTHRKKRVGRGPGSGHGKTSTKGHKGQHARSGGVKPPGFEGGQMPLVLRIPKRGFTPLNRDNVVIYNLSRLEEYSFPDNKVSYETLADLGILKGKFDRVKILGNGEVSKAYIIEDLEVSVSAKEKIESAGGQVVSTLISQ</sequence>
<protein>
    <recommendedName>
        <fullName evidence="4">Large ribosomal subunit protein uL15</fullName>
    </recommendedName>
</protein>
<evidence type="ECO:0000256" key="2">
    <source>
        <dbReference type="ARBA" id="ARBA00022980"/>
    </source>
</evidence>
<dbReference type="GO" id="GO:0003735">
    <property type="term" value="F:structural constituent of ribosome"/>
    <property type="evidence" value="ECO:0007669"/>
    <property type="project" value="InterPro"/>
</dbReference>
<dbReference type="NCBIfam" id="TIGR01071">
    <property type="entry name" value="rplO_bact"/>
    <property type="match status" value="1"/>
</dbReference>
<dbReference type="HAMAP" id="MF_01341">
    <property type="entry name" value="Ribosomal_uL15"/>
    <property type="match status" value="1"/>
</dbReference>
<dbReference type="PANTHER" id="PTHR12934">
    <property type="entry name" value="50S RIBOSOMAL PROTEIN L15"/>
    <property type="match status" value="1"/>
</dbReference>
<dbReference type="Gene3D" id="3.100.10.10">
    <property type="match status" value="1"/>
</dbReference>
<keyword evidence="3 4" id="KW-0687">Ribonucleoprotein</keyword>
<dbReference type="KEGG" id="lfc:LFE_0901"/>
<dbReference type="InterPro" id="IPR021131">
    <property type="entry name" value="Ribosomal_uL15/eL18"/>
</dbReference>
<keyword evidence="2 4" id="KW-0689">Ribosomal protein</keyword>
<evidence type="ECO:0000256" key="5">
    <source>
        <dbReference type="SAM" id="MobiDB-lite"/>
    </source>
</evidence>
<keyword evidence="4" id="KW-0694">RNA-binding</keyword>
<dbReference type="OrthoDB" id="9810293at2"/>